<feature type="region of interest" description="Disordered" evidence="1">
    <location>
        <begin position="1"/>
        <end position="202"/>
    </location>
</feature>
<feature type="compositionally biased region" description="Basic and acidic residues" evidence="1">
    <location>
        <begin position="291"/>
        <end position="305"/>
    </location>
</feature>
<gene>
    <name evidence="2" type="ORF">B0T14DRAFT_206221</name>
</gene>
<reference evidence="2" key="1">
    <citation type="submission" date="2023-06" db="EMBL/GenBank/DDBJ databases">
        <title>Genome-scale phylogeny and comparative genomics of the fungal order Sordariales.</title>
        <authorList>
            <consortium name="Lawrence Berkeley National Laboratory"/>
            <person name="Hensen N."/>
            <person name="Bonometti L."/>
            <person name="Westerberg I."/>
            <person name="Brannstrom I.O."/>
            <person name="Guillou S."/>
            <person name="Cros-Aarteil S."/>
            <person name="Calhoun S."/>
            <person name="Haridas S."/>
            <person name="Kuo A."/>
            <person name="Mondo S."/>
            <person name="Pangilinan J."/>
            <person name="Riley R."/>
            <person name="Labutti K."/>
            <person name="Andreopoulos B."/>
            <person name="Lipzen A."/>
            <person name="Chen C."/>
            <person name="Yanf M."/>
            <person name="Daum C."/>
            <person name="Ng V."/>
            <person name="Clum A."/>
            <person name="Steindorff A."/>
            <person name="Ohm R."/>
            <person name="Martin F."/>
            <person name="Silar P."/>
            <person name="Natvig D."/>
            <person name="Lalanne C."/>
            <person name="Gautier V."/>
            <person name="Ament-Velasquez S.L."/>
            <person name="Kruys A."/>
            <person name="Hutchinson M.I."/>
            <person name="Powell A.J."/>
            <person name="Barry K."/>
            <person name="Miller A.N."/>
            <person name="Grigoriev I.V."/>
            <person name="Debuchy R."/>
            <person name="Gladieux P."/>
            <person name="Thoren M.H."/>
            <person name="Johannesson H."/>
        </authorList>
    </citation>
    <scope>NUCLEOTIDE SEQUENCE</scope>
    <source>
        <strain evidence="2">CBS 606.72</strain>
    </source>
</reference>
<feature type="compositionally biased region" description="Low complexity" evidence="1">
    <location>
        <begin position="187"/>
        <end position="202"/>
    </location>
</feature>
<feature type="compositionally biased region" description="Acidic residues" evidence="1">
    <location>
        <begin position="176"/>
        <end position="186"/>
    </location>
</feature>
<evidence type="ECO:0000256" key="1">
    <source>
        <dbReference type="SAM" id="MobiDB-lite"/>
    </source>
</evidence>
<dbReference type="AlphaFoldDB" id="A0AA39WPR0"/>
<evidence type="ECO:0000313" key="3">
    <source>
        <dbReference type="Proteomes" id="UP001175000"/>
    </source>
</evidence>
<comment type="caution">
    <text evidence="2">The sequence shown here is derived from an EMBL/GenBank/DDBJ whole genome shotgun (WGS) entry which is preliminary data.</text>
</comment>
<evidence type="ECO:0000313" key="2">
    <source>
        <dbReference type="EMBL" id="KAK0619329.1"/>
    </source>
</evidence>
<sequence length="313" mass="35122">MAKDRARDTSGKKIEESKKSSDDRVKKPKDKESKLRKEKKVQETRRGARQGGRSYAVSAAVTPKAEDKVKSEPAKEFIALDSDDNKATANKPQKEKRAKKKATTATTEPKTEAPIQTNKKPWQPKKLEAKERVRTGKEKKAAKEAAKEQGRPLFVLNVGRAKKKEEEAKADSGSSSEDDPDDDSDGNSDAGNNPAGAAALAAEEAEIKAKALPRPERRELILIARQKYKIMKRLGLDLTVKGLHPEVDEELQKWVEKRKEAHYQIERRRQERKKKAARRMRKLIGRKEKCTEKLKKGKARAEKKAAKAAKAST</sequence>
<name>A0AA39WPR0_9PEZI</name>
<dbReference type="EMBL" id="JAULSU010000004">
    <property type="protein sequence ID" value="KAK0619329.1"/>
    <property type="molecule type" value="Genomic_DNA"/>
</dbReference>
<proteinExistence type="predicted"/>
<dbReference type="Proteomes" id="UP001175000">
    <property type="component" value="Unassembled WGS sequence"/>
</dbReference>
<feature type="compositionally biased region" description="Basic and acidic residues" evidence="1">
    <location>
        <begin position="125"/>
        <end position="150"/>
    </location>
</feature>
<organism evidence="2 3">
    <name type="scientific">Immersiella caudata</name>
    <dbReference type="NCBI Taxonomy" id="314043"/>
    <lineage>
        <taxon>Eukaryota</taxon>
        <taxon>Fungi</taxon>
        <taxon>Dikarya</taxon>
        <taxon>Ascomycota</taxon>
        <taxon>Pezizomycotina</taxon>
        <taxon>Sordariomycetes</taxon>
        <taxon>Sordariomycetidae</taxon>
        <taxon>Sordariales</taxon>
        <taxon>Lasiosphaeriaceae</taxon>
        <taxon>Immersiella</taxon>
    </lineage>
</organism>
<feature type="compositionally biased region" description="Basic and acidic residues" evidence="1">
    <location>
        <begin position="64"/>
        <end position="75"/>
    </location>
</feature>
<feature type="region of interest" description="Disordered" evidence="1">
    <location>
        <begin position="291"/>
        <end position="313"/>
    </location>
</feature>
<feature type="compositionally biased region" description="Basic and acidic residues" evidence="1">
    <location>
        <begin position="1"/>
        <end position="46"/>
    </location>
</feature>
<protein>
    <submittedName>
        <fullName evidence="2">Uncharacterized protein</fullName>
    </submittedName>
</protein>
<feature type="compositionally biased region" description="Low complexity" evidence="1">
    <location>
        <begin position="103"/>
        <end position="114"/>
    </location>
</feature>
<keyword evidence="3" id="KW-1185">Reference proteome</keyword>
<accession>A0AA39WPR0</accession>